<sequence>MRDQILCDIRHDADVGELRRQATAFCQATGFDEESLGRVAIVCTELANNIIRHAGSSGQVVLRQITETAVPGIDIVALDTGSGMSNVERSLQDGYSTAGTCGNGLGAVQRLSDLFDIDARPRHGTAVICRIWSRPHPDLFPSPFITGAFRLPASCEEVCGDTWAIDQMDERLCCLLCDGLGHGIHAAEAAEAAVTSFLQARGEPIVSRLEQIHEALRPTRGGAVALIEIDANSNRLIHVGLGNIAVRYRHRGQWYHLPSRQGIAGHIRASLRSSESAFEPGDLLIMHSDGLSSRWDPAVKPGLFERHPLLTAAVLCRDHRRGADDVAVLAIRRSEPCDNTF</sequence>
<dbReference type="Proteomes" id="UP000193136">
    <property type="component" value="Unassembled WGS sequence"/>
</dbReference>
<keyword evidence="3" id="KW-1185">Reference proteome</keyword>
<evidence type="ECO:0000313" key="2">
    <source>
        <dbReference type="EMBL" id="ORJ63001.1"/>
    </source>
</evidence>
<accession>A0A1X0YCQ7</accession>
<dbReference type="RefSeq" id="WP_085009241.1">
    <property type="nucleotide sequence ID" value="NZ_NAAD01000002.1"/>
</dbReference>
<dbReference type="InterPro" id="IPR039248">
    <property type="entry name" value="Ptase_RsbX"/>
</dbReference>
<feature type="domain" description="PPM-type phosphatase" evidence="1">
    <location>
        <begin position="144"/>
        <end position="333"/>
    </location>
</feature>
<reference evidence="2 3" key="1">
    <citation type="submission" date="2017-03" db="EMBL/GenBank/DDBJ databases">
        <title>Genome sequence of Geothermobacter sp. EPR-M, Deep-Sea Iron Reducer.</title>
        <authorList>
            <person name="Tully B."/>
            <person name="Savalia P."/>
            <person name="Abuyen K."/>
            <person name="Baughan C."/>
            <person name="Romero E."/>
            <person name="Ronkowski C."/>
            <person name="Torres B."/>
            <person name="Tremblay J."/>
            <person name="Trujillo A."/>
            <person name="Tyler M."/>
            <person name="Perez-Rodriguez I."/>
            <person name="Amend J."/>
        </authorList>
    </citation>
    <scope>NUCLEOTIDE SEQUENCE [LARGE SCALE GENOMIC DNA]</scope>
    <source>
        <strain evidence="2 3">EPR-M</strain>
    </source>
</reference>
<dbReference type="PANTHER" id="PTHR35801">
    <property type="entry name" value="PHOSPHOSERINE PHOSPHATASE RSBX"/>
    <property type="match status" value="1"/>
</dbReference>
<dbReference type="Pfam" id="PF13581">
    <property type="entry name" value="HATPase_c_2"/>
    <property type="match status" value="1"/>
</dbReference>
<dbReference type="Gene3D" id="3.60.40.10">
    <property type="entry name" value="PPM-type phosphatase domain"/>
    <property type="match status" value="1"/>
</dbReference>
<gene>
    <name evidence="2" type="ORF">B5V00_02825</name>
</gene>
<comment type="caution">
    <text evidence="2">The sequence shown here is derived from an EMBL/GenBank/DDBJ whole genome shotgun (WGS) entry which is preliminary data.</text>
</comment>
<dbReference type="InterPro" id="IPR001932">
    <property type="entry name" value="PPM-type_phosphatase-like_dom"/>
</dbReference>
<dbReference type="Gene3D" id="3.30.565.10">
    <property type="entry name" value="Histidine kinase-like ATPase, C-terminal domain"/>
    <property type="match status" value="1"/>
</dbReference>
<dbReference type="InterPro" id="IPR036457">
    <property type="entry name" value="PPM-type-like_dom_sf"/>
</dbReference>
<dbReference type="EMBL" id="NAAD01000002">
    <property type="protein sequence ID" value="ORJ63001.1"/>
    <property type="molecule type" value="Genomic_DNA"/>
</dbReference>
<dbReference type="STRING" id="1969733.B5V00_02825"/>
<dbReference type="AlphaFoldDB" id="A0A1X0YCQ7"/>
<dbReference type="OrthoDB" id="479131at2"/>
<proteinExistence type="predicted"/>
<dbReference type="Pfam" id="PF07228">
    <property type="entry name" value="SpoIIE"/>
    <property type="match status" value="1"/>
</dbReference>
<protein>
    <recommendedName>
        <fullName evidence="1">PPM-type phosphatase domain-containing protein</fullName>
    </recommendedName>
</protein>
<evidence type="ECO:0000313" key="3">
    <source>
        <dbReference type="Proteomes" id="UP000193136"/>
    </source>
</evidence>
<dbReference type="SUPFAM" id="SSF81606">
    <property type="entry name" value="PP2C-like"/>
    <property type="match status" value="1"/>
</dbReference>
<dbReference type="SUPFAM" id="SSF55874">
    <property type="entry name" value="ATPase domain of HSP90 chaperone/DNA topoisomerase II/histidine kinase"/>
    <property type="match status" value="1"/>
</dbReference>
<dbReference type="PANTHER" id="PTHR35801:SF1">
    <property type="entry name" value="PHOSPHOSERINE PHOSPHATASE RSBX"/>
    <property type="match status" value="1"/>
</dbReference>
<name>A0A1X0YCQ7_9BACT</name>
<dbReference type="InterPro" id="IPR036890">
    <property type="entry name" value="HATPase_C_sf"/>
</dbReference>
<evidence type="ECO:0000259" key="1">
    <source>
        <dbReference type="SMART" id="SM00331"/>
    </source>
</evidence>
<organism evidence="2 3">
    <name type="scientific">Geothermobacter hydrogeniphilus</name>
    <dbReference type="NCBI Taxonomy" id="1969733"/>
    <lineage>
        <taxon>Bacteria</taxon>
        <taxon>Pseudomonadati</taxon>
        <taxon>Thermodesulfobacteriota</taxon>
        <taxon>Desulfuromonadia</taxon>
        <taxon>Desulfuromonadales</taxon>
        <taxon>Geothermobacteraceae</taxon>
        <taxon>Geothermobacter</taxon>
    </lineage>
</organism>
<dbReference type="SMART" id="SM00331">
    <property type="entry name" value="PP2C_SIG"/>
    <property type="match status" value="1"/>
</dbReference>
<dbReference type="InterPro" id="IPR003594">
    <property type="entry name" value="HATPase_dom"/>
</dbReference>